<evidence type="ECO:0000256" key="1">
    <source>
        <dbReference type="SAM" id="Phobius"/>
    </source>
</evidence>
<protein>
    <recommendedName>
        <fullName evidence="4">DUF2850 domain-containing protein</fullName>
    </recommendedName>
</protein>
<feature type="transmembrane region" description="Helical" evidence="1">
    <location>
        <begin position="7"/>
        <end position="28"/>
    </location>
</feature>
<dbReference type="RefSeq" id="WP_237360109.1">
    <property type="nucleotide sequence ID" value="NZ_CAKLDM010000001.1"/>
</dbReference>
<gene>
    <name evidence="2" type="ORF">VMF7928_00719</name>
</gene>
<dbReference type="Pfam" id="PF11012">
    <property type="entry name" value="DUF2850"/>
    <property type="match status" value="1"/>
</dbReference>
<dbReference type="Proteomes" id="UP000838748">
    <property type="component" value="Unassembled WGS sequence"/>
</dbReference>
<proteinExistence type="predicted"/>
<keyword evidence="1" id="KW-0812">Transmembrane</keyword>
<reference evidence="2" key="1">
    <citation type="submission" date="2021-11" db="EMBL/GenBank/DDBJ databases">
        <authorList>
            <person name="Rodrigo-Torres L."/>
            <person name="Arahal R. D."/>
            <person name="Lucena T."/>
        </authorList>
    </citation>
    <scope>NUCLEOTIDE SEQUENCE</scope>
    <source>
        <strain evidence="2">CECT 7928</strain>
    </source>
</reference>
<keyword evidence="1" id="KW-0472">Membrane</keyword>
<accession>A0ABN8DYU5</accession>
<evidence type="ECO:0008006" key="4">
    <source>
        <dbReference type="Google" id="ProtNLM"/>
    </source>
</evidence>
<organism evidence="2 3">
    <name type="scientific">Vibrio marisflavi CECT 7928</name>
    <dbReference type="NCBI Taxonomy" id="634439"/>
    <lineage>
        <taxon>Bacteria</taxon>
        <taxon>Pseudomonadati</taxon>
        <taxon>Pseudomonadota</taxon>
        <taxon>Gammaproteobacteria</taxon>
        <taxon>Vibrionales</taxon>
        <taxon>Vibrionaceae</taxon>
        <taxon>Vibrio</taxon>
    </lineage>
</organism>
<evidence type="ECO:0000313" key="3">
    <source>
        <dbReference type="Proteomes" id="UP000838748"/>
    </source>
</evidence>
<comment type="caution">
    <text evidence="2">The sequence shown here is derived from an EMBL/GenBank/DDBJ whole genome shotgun (WGS) entry which is preliminary data.</text>
</comment>
<sequence length="141" mass="15846">MSTASKYILFTMLTAILVVAIIGAYLAYLDYVDHTRVHGEWIEIGAPSYSTDILVINAKGVYKNSRLITNQFKFDGSHVYIGTGAGNTVYKLTESFGLPQLHRTVPATPNKKFIKKGYEKELQDNSKPARFETLRKAIQEK</sequence>
<dbReference type="InterPro" id="IPR021271">
    <property type="entry name" value="DUF2850"/>
</dbReference>
<keyword evidence="1" id="KW-1133">Transmembrane helix</keyword>
<keyword evidence="3" id="KW-1185">Reference proteome</keyword>
<evidence type="ECO:0000313" key="2">
    <source>
        <dbReference type="EMBL" id="CAH0536829.1"/>
    </source>
</evidence>
<name>A0ABN8DYU5_9VIBR</name>
<dbReference type="EMBL" id="CAKLDM010000001">
    <property type="protein sequence ID" value="CAH0536829.1"/>
    <property type="molecule type" value="Genomic_DNA"/>
</dbReference>